<reference evidence="1 2" key="1">
    <citation type="submission" date="2021-03" db="EMBL/GenBank/DDBJ databases">
        <authorList>
            <person name="King G.J."/>
            <person name="Bancroft I."/>
            <person name="Baten A."/>
            <person name="Bloomfield J."/>
            <person name="Borpatragohain P."/>
            <person name="He Z."/>
            <person name="Irish N."/>
            <person name="Irwin J."/>
            <person name="Liu K."/>
            <person name="Mauleon R.P."/>
            <person name="Moore J."/>
            <person name="Morris R."/>
            <person name="Ostergaard L."/>
            <person name="Wang B."/>
            <person name="Wells R."/>
        </authorList>
    </citation>
    <scope>NUCLEOTIDE SEQUENCE [LARGE SCALE GENOMIC DNA]</scope>
    <source>
        <strain evidence="1">R-o-18</strain>
        <tissue evidence="1">Leaf</tissue>
    </source>
</reference>
<name>A0ABQ7KRP7_BRACM</name>
<comment type="caution">
    <text evidence="1">The sequence shown here is derived from an EMBL/GenBank/DDBJ whole genome shotgun (WGS) entry which is preliminary data.</text>
</comment>
<sequence length="188" mass="21313">MALNIPFSDSIIIRQRRTLPAQKGGTPHKRIYNMTPILQISASEYRQPKVSGLERSLLVFAEQQKVLRLQIPVNNPHGMTSMHNLNNGSQQGSSSSLRVMPFSNNPIEQLSTSAKLHDQMHRVFILISSFKLHNVRLTSKVMHYLHFPSYILNVFFVHKLPFGNGLASELLTCRLLRAEVRDAELSSP</sequence>
<dbReference type="Proteomes" id="UP000823674">
    <property type="component" value="Chromosome A10"/>
</dbReference>
<dbReference type="EMBL" id="JADBGQ010000010">
    <property type="protein sequence ID" value="KAG5376967.1"/>
    <property type="molecule type" value="Genomic_DNA"/>
</dbReference>
<evidence type="ECO:0000313" key="1">
    <source>
        <dbReference type="EMBL" id="KAG5376967.1"/>
    </source>
</evidence>
<evidence type="ECO:0000313" key="2">
    <source>
        <dbReference type="Proteomes" id="UP000823674"/>
    </source>
</evidence>
<accession>A0ABQ7KRP7</accession>
<proteinExistence type="predicted"/>
<keyword evidence="2" id="KW-1185">Reference proteome</keyword>
<gene>
    <name evidence="1" type="primary">A10g506610.1_BraROA</name>
    <name evidence="1" type="ORF">IGI04_041563</name>
</gene>
<organism evidence="1 2">
    <name type="scientific">Brassica rapa subsp. trilocularis</name>
    <dbReference type="NCBI Taxonomy" id="1813537"/>
    <lineage>
        <taxon>Eukaryota</taxon>
        <taxon>Viridiplantae</taxon>
        <taxon>Streptophyta</taxon>
        <taxon>Embryophyta</taxon>
        <taxon>Tracheophyta</taxon>
        <taxon>Spermatophyta</taxon>
        <taxon>Magnoliopsida</taxon>
        <taxon>eudicotyledons</taxon>
        <taxon>Gunneridae</taxon>
        <taxon>Pentapetalae</taxon>
        <taxon>rosids</taxon>
        <taxon>malvids</taxon>
        <taxon>Brassicales</taxon>
        <taxon>Brassicaceae</taxon>
        <taxon>Brassiceae</taxon>
        <taxon>Brassica</taxon>
    </lineage>
</organism>
<protein>
    <submittedName>
        <fullName evidence="1">Uncharacterized protein</fullName>
    </submittedName>
</protein>